<proteinExistence type="predicted"/>
<comment type="caution">
    <text evidence="1">The sequence shown here is derived from an EMBL/GenBank/DDBJ whole genome shotgun (WGS) entry which is preliminary data.</text>
</comment>
<dbReference type="AlphaFoldDB" id="A0A2M8L1R6"/>
<protein>
    <submittedName>
        <fullName evidence="1">Uncharacterized protein</fullName>
    </submittedName>
</protein>
<evidence type="ECO:0000313" key="1">
    <source>
        <dbReference type="EMBL" id="PJE66864.1"/>
    </source>
</evidence>
<evidence type="ECO:0000313" key="2">
    <source>
        <dbReference type="Proteomes" id="UP000229766"/>
    </source>
</evidence>
<accession>A0A2M8L1R6</accession>
<gene>
    <name evidence="1" type="ORF">COU93_01960</name>
</gene>
<name>A0A2M8L1R6_9BACT</name>
<organism evidence="1 2">
    <name type="scientific">Candidatus Shapirobacteria bacterium CG10_big_fil_rev_8_21_14_0_10_36_6</name>
    <dbReference type="NCBI Taxonomy" id="1974886"/>
    <lineage>
        <taxon>Bacteria</taxon>
        <taxon>Candidatus Shapironibacteriota</taxon>
    </lineage>
</organism>
<reference evidence="2" key="1">
    <citation type="submission" date="2017-09" db="EMBL/GenBank/DDBJ databases">
        <title>Depth-based differentiation of microbial function through sediment-hosted aquifers and enrichment of novel symbionts in the deep terrestrial subsurface.</title>
        <authorList>
            <person name="Probst A.J."/>
            <person name="Ladd B."/>
            <person name="Jarett J.K."/>
            <person name="Geller-Mcgrath D.E."/>
            <person name="Sieber C.M.K."/>
            <person name="Emerson J.B."/>
            <person name="Anantharaman K."/>
            <person name="Thomas B.C."/>
            <person name="Malmstrom R."/>
            <person name="Stieglmeier M."/>
            <person name="Klingl A."/>
            <person name="Woyke T."/>
            <person name="Ryan C.M."/>
            <person name="Banfield J.F."/>
        </authorList>
    </citation>
    <scope>NUCLEOTIDE SEQUENCE [LARGE SCALE GENOMIC DNA]</scope>
</reference>
<sequence>MTNLELVLNMLAEASTTEISNSKRPNNWVQNVDVVKKGGGVARKARNEIEKNTGKSVITSKNANNLRLK</sequence>
<dbReference type="Proteomes" id="UP000229766">
    <property type="component" value="Unassembled WGS sequence"/>
</dbReference>
<dbReference type="EMBL" id="PFEI01000110">
    <property type="protein sequence ID" value="PJE66864.1"/>
    <property type="molecule type" value="Genomic_DNA"/>
</dbReference>